<dbReference type="Gene3D" id="1.25.10.10">
    <property type="entry name" value="Leucine-rich Repeat Variant"/>
    <property type="match status" value="3"/>
</dbReference>
<dbReference type="PANTHER" id="PTHR21567">
    <property type="entry name" value="CLASP"/>
    <property type="match status" value="1"/>
</dbReference>
<organism evidence="3 4">
    <name type="scientific">Hyalella azteca</name>
    <name type="common">Amphipod</name>
    <dbReference type="NCBI Taxonomy" id="294128"/>
    <lineage>
        <taxon>Eukaryota</taxon>
        <taxon>Metazoa</taxon>
        <taxon>Ecdysozoa</taxon>
        <taxon>Arthropoda</taxon>
        <taxon>Crustacea</taxon>
        <taxon>Multicrustacea</taxon>
        <taxon>Malacostraca</taxon>
        <taxon>Eumalacostraca</taxon>
        <taxon>Peracarida</taxon>
        <taxon>Amphipoda</taxon>
        <taxon>Senticaudata</taxon>
        <taxon>Talitrida</taxon>
        <taxon>Talitroidea</taxon>
        <taxon>Hyalellidae</taxon>
        <taxon>Hyalella</taxon>
    </lineage>
</organism>
<dbReference type="InterPro" id="IPR011989">
    <property type="entry name" value="ARM-like"/>
</dbReference>
<dbReference type="RefSeq" id="XP_047740404.1">
    <property type="nucleotide sequence ID" value="XM_047884448.1"/>
</dbReference>
<feature type="region of interest" description="Disordered" evidence="1">
    <location>
        <begin position="1"/>
        <end position="47"/>
    </location>
</feature>
<feature type="compositionally biased region" description="Polar residues" evidence="1">
    <location>
        <begin position="967"/>
        <end position="983"/>
    </location>
</feature>
<feature type="region of interest" description="Disordered" evidence="1">
    <location>
        <begin position="61"/>
        <end position="92"/>
    </location>
</feature>
<feature type="compositionally biased region" description="Low complexity" evidence="1">
    <location>
        <begin position="895"/>
        <end position="909"/>
    </location>
</feature>
<dbReference type="GO" id="GO:0005815">
    <property type="term" value="C:microtubule organizing center"/>
    <property type="evidence" value="ECO:0007669"/>
    <property type="project" value="TreeGrafter"/>
</dbReference>
<protein>
    <submittedName>
        <fullName evidence="4">CLIP-associating protein 2 isoform X1</fullName>
    </submittedName>
</protein>
<feature type="region of interest" description="Disordered" evidence="1">
    <location>
        <begin position="849"/>
        <end position="995"/>
    </location>
</feature>
<feature type="domain" description="TOG" evidence="2">
    <location>
        <begin position="484"/>
        <end position="712"/>
    </location>
</feature>
<dbReference type="InterPro" id="IPR016024">
    <property type="entry name" value="ARM-type_fold"/>
</dbReference>
<feature type="domain" description="TOG" evidence="2">
    <location>
        <begin position="1076"/>
        <end position="1313"/>
    </location>
</feature>
<feature type="compositionally biased region" description="Basic and acidic residues" evidence="1">
    <location>
        <begin position="14"/>
        <end position="37"/>
    </location>
</feature>
<feature type="region of interest" description="Disordered" evidence="1">
    <location>
        <begin position="1388"/>
        <end position="1417"/>
    </location>
</feature>
<name>A0A979FWK4_HYAAZ</name>
<feature type="compositionally biased region" description="Polar residues" evidence="1">
    <location>
        <begin position="822"/>
        <end position="831"/>
    </location>
</feature>
<feature type="compositionally biased region" description="Low complexity" evidence="1">
    <location>
        <begin position="448"/>
        <end position="458"/>
    </location>
</feature>
<dbReference type="InterPro" id="IPR034085">
    <property type="entry name" value="TOG"/>
</dbReference>
<feature type="compositionally biased region" description="Low complexity" evidence="1">
    <location>
        <begin position="61"/>
        <end position="79"/>
    </location>
</feature>
<evidence type="ECO:0000259" key="2">
    <source>
        <dbReference type="SMART" id="SM01349"/>
    </source>
</evidence>
<feature type="compositionally biased region" description="Low complexity" evidence="1">
    <location>
        <begin position="743"/>
        <end position="771"/>
    </location>
</feature>
<reference evidence="4" key="1">
    <citation type="submission" date="2025-08" db="UniProtKB">
        <authorList>
            <consortium name="RefSeq"/>
        </authorList>
    </citation>
    <scope>IDENTIFICATION</scope>
    <source>
        <tissue evidence="4">Whole organism</tissue>
    </source>
</reference>
<feature type="compositionally biased region" description="Polar residues" evidence="1">
    <location>
        <begin position="1402"/>
        <end position="1417"/>
    </location>
</feature>
<dbReference type="GO" id="GO:0040001">
    <property type="term" value="P:establishment of mitotic spindle localization"/>
    <property type="evidence" value="ECO:0007669"/>
    <property type="project" value="TreeGrafter"/>
</dbReference>
<feature type="region of interest" description="Disordered" evidence="1">
    <location>
        <begin position="144"/>
        <end position="189"/>
    </location>
</feature>
<feature type="region of interest" description="Disordered" evidence="1">
    <location>
        <begin position="1445"/>
        <end position="1472"/>
    </location>
</feature>
<proteinExistence type="predicted"/>
<dbReference type="GO" id="GO:0045180">
    <property type="term" value="C:basal cortex"/>
    <property type="evidence" value="ECO:0007669"/>
    <property type="project" value="TreeGrafter"/>
</dbReference>
<sequence length="1757" mass="189511">MPSGSPSLCVASHDAADRSVLDMSDDMERGSGGDMRPHTHGGSLTPTLSLQCSFGSLGSLDSGHSSELGMGQSASTPDSCTPPPSSDFQHSSPRQLEIIASCGDGATSVGTPPLPTKNDNTPPNFFDSFSNEVPAMVTCSTPVPLAPSSDEEGTSPDEVLRCSSRDSGRPVTVARSDSMGSNASRKSDASTLSAVSAVSAVSNYSATTNLSSFSNFSGDSESSFASTLSRKSGLSSLTGASQSCNSSAVSDVSNSSSLSATTADSSLTIRQRKTKAELEASLEQLESLYSSEDDWIRIFDNLINNSLTSRPRRRHTHATSPHFAPYRSAHRRSMRASDIRSLSLQSSPCHTHLDPQEDKGDDETDRSSHTLPRRPAYSLLQKIKSGSGIGGGGKSRASSAPPVRRTVLGAPLGAKGSQATGEGGAAGGGSSGSSTRGGLVKRNPSMPRGRAGSSSGTAAGGVDENYFLNAFDDAPKVNIFSTRELDDIMNKIRDTINNPNNDWDKRVDMLKKARSVVMAGGHNYDEFYPQLRLLEPALCLSIRDLRSQVVREACITVAYLAQELHHRVDHLCEMVLPHLIALIPNGAKVMSTSGTVCIRFIIQNVHHPKIVPIILRELTSSKSREIRKACCEFLDHIVHTWPTHALDRNSAAIGEAIKKGISDADSEARAFARKAYWGYADHFKEEADKLLNSLDASYKKMLQGEMSGSMSASNSSHSIQQQSSQPAKPALPPRTGWSRPPTSSTSEHQFPSTSSSSSSSHQHHFLTSSTSNPMTASASGLPTRTGSLRRTGIPTASHRPPPPLTSRHLHYDAPDGGYRTPATPTTGFRSNSAIDVNAARRAQARAQYANANRFKAGSGVSLPRPRKSMDHPPPLSNSSIISPERTRPRTRGTVSQSQPGSRSGSPSSRLSYATYNSSHHLPPHQNSAGGSGGTLGRTRRRSGIPRSTGTSREPSPNRAGQYAGTYAPSSATTPKGRTRSVSGASGLEMPPSGKPRQVIAEKILQQSREAENALADALVPSSLRSPSRKFSKGFDDQSECDSETSSVCSERSFDSYRRNELFWHGSQQRILKEVWDAPDKMLDVPEIITNCASTYWGERKEGLLALHNFLRGSAMLTGSELKKITEIFTKMFMDAHTKVFTLFLETLMQLIYVHRADLEDWLYVLLTRLLHKLGSDLLGSVQAKIHETLDLVRSSFPCDAQFQVIMRFLVDPTQTPNNKVKLSILTYLKCLVDGMERSDLASSSDTPVALAKILTWTADHKSVEIRRASSACFVAMFNCNQLEFTNLLQQLPPACQSTASQIIQNHIKRAASLDKSPSSLPSRTPPSSGGTPVLQSPNTSLPRSSRPSRLNTLDLDDTENLNPDEVYKSLKRTTDEIRNYSFELEMNNGASRDNLEKHRDSTSQVQRQDSGISQLSAGGTDLRSLELTDVGGFAGVADGVTGAAHGADDNLSGRSSNASSPLHRPSVPSFSSAATSLPHIPLDGPHHHRNGLLSFNDDEVDHLVLGEGESDSAAMASVIQVLRVGGATSPPVSRVDERKAALTTLVRLARTGSTIVWNDNFRSVLRLLVENLESSIGGERALVLTVLTEMMRRCPLVNLFLNYSELIILRVLKAHADKEKEVIRAAQVCAGTVAEILPPEVVIRVLKPLIQMGEFPVNQSAIKMLNKLVEAHPPAIVAQALPDIMPGLVKAYDNNDSSVRKASVFCMVSLHNCVGEQTLRPHLESLTGSKLKLLNLYIKRADTQNSGASSPKSEPQV</sequence>
<dbReference type="Pfam" id="PF12348">
    <property type="entry name" value="CLASP_N"/>
    <property type="match status" value="1"/>
</dbReference>
<dbReference type="GO" id="GO:0000776">
    <property type="term" value="C:kinetochore"/>
    <property type="evidence" value="ECO:0007669"/>
    <property type="project" value="TreeGrafter"/>
</dbReference>
<accession>A0A979FWK4</accession>
<feature type="compositionally biased region" description="Polar residues" evidence="1">
    <location>
        <begin position="910"/>
        <end position="928"/>
    </location>
</feature>
<dbReference type="Pfam" id="PF21040">
    <property type="entry name" value="CEP104-like_TOG"/>
    <property type="match status" value="1"/>
</dbReference>
<keyword evidence="3" id="KW-1185">Reference proteome</keyword>
<feature type="region of interest" description="Disordered" evidence="1">
    <location>
        <begin position="310"/>
        <end position="458"/>
    </location>
</feature>
<dbReference type="SMART" id="SM01349">
    <property type="entry name" value="TOG"/>
    <property type="match status" value="3"/>
</dbReference>
<dbReference type="SUPFAM" id="SSF48371">
    <property type="entry name" value="ARM repeat"/>
    <property type="match status" value="2"/>
</dbReference>
<feature type="compositionally biased region" description="Low complexity" evidence="1">
    <location>
        <begin position="707"/>
        <end position="725"/>
    </location>
</feature>
<dbReference type="GO" id="GO:0005881">
    <property type="term" value="C:cytoplasmic microtubule"/>
    <property type="evidence" value="ECO:0007669"/>
    <property type="project" value="TreeGrafter"/>
</dbReference>
<feature type="compositionally biased region" description="Gly residues" evidence="1">
    <location>
        <begin position="421"/>
        <end position="431"/>
    </location>
</feature>
<dbReference type="InterPro" id="IPR024395">
    <property type="entry name" value="CLASP_N_dom"/>
</dbReference>
<feature type="region of interest" description="Disordered" evidence="1">
    <location>
        <begin position="705"/>
        <end position="831"/>
    </location>
</feature>
<dbReference type="PANTHER" id="PTHR21567:SF9">
    <property type="entry name" value="CLIP-ASSOCIATING PROTEIN"/>
    <property type="match status" value="1"/>
</dbReference>
<evidence type="ECO:0000313" key="3">
    <source>
        <dbReference type="Proteomes" id="UP000694843"/>
    </source>
</evidence>
<dbReference type="OrthoDB" id="46159at2759"/>
<feature type="compositionally biased region" description="Polar residues" evidence="1">
    <location>
        <begin position="340"/>
        <end position="349"/>
    </location>
</feature>
<feature type="region of interest" description="Disordered" evidence="1">
    <location>
        <begin position="1311"/>
        <end position="1365"/>
    </location>
</feature>
<gene>
    <name evidence="4" type="primary">LOC108681028</name>
</gene>
<feature type="compositionally biased region" description="Basic and acidic residues" evidence="1">
    <location>
        <begin position="158"/>
        <end position="168"/>
    </location>
</feature>
<feature type="compositionally biased region" description="Low complexity" evidence="1">
    <location>
        <begin position="1316"/>
        <end position="1353"/>
    </location>
</feature>
<dbReference type="GO" id="GO:0008017">
    <property type="term" value="F:microtubule binding"/>
    <property type="evidence" value="ECO:0007669"/>
    <property type="project" value="TreeGrafter"/>
</dbReference>
<feature type="domain" description="TOG" evidence="2">
    <location>
        <begin position="1514"/>
        <end position="1747"/>
    </location>
</feature>
<dbReference type="GO" id="GO:0090307">
    <property type="term" value="P:mitotic spindle assembly"/>
    <property type="evidence" value="ECO:0007669"/>
    <property type="project" value="TreeGrafter"/>
</dbReference>
<evidence type="ECO:0000313" key="4">
    <source>
        <dbReference type="RefSeq" id="XP_047740404.1"/>
    </source>
</evidence>
<feature type="region of interest" description="Disordered" evidence="1">
    <location>
        <begin position="245"/>
        <end position="266"/>
    </location>
</feature>
<evidence type="ECO:0000256" key="1">
    <source>
        <dbReference type="SAM" id="MobiDB-lite"/>
    </source>
</evidence>
<dbReference type="OMA" id="VCSDDKH"/>
<feature type="compositionally biased region" description="Polar residues" evidence="1">
    <location>
        <begin position="945"/>
        <end position="954"/>
    </location>
</feature>
<dbReference type="GO" id="GO:0072686">
    <property type="term" value="C:mitotic spindle"/>
    <property type="evidence" value="ECO:0007669"/>
    <property type="project" value="TreeGrafter"/>
</dbReference>
<dbReference type="GO" id="GO:0005876">
    <property type="term" value="C:spindle microtubule"/>
    <property type="evidence" value="ECO:0007669"/>
    <property type="project" value="TreeGrafter"/>
</dbReference>
<dbReference type="GeneID" id="108681028"/>
<feature type="compositionally biased region" description="Polar residues" evidence="1">
    <location>
        <begin position="772"/>
        <end position="788"/>
    </location>
</feature>
<dbReference type="KEGG" id="hazt:108681028"/>
<dbReference type="Proteomes" id="UP000694843">
    <property type="component" value="Unplaced"/>
</dbReference>